<dbReference type="PANTHER" id="PTHR32071:SF57">
    <property type="entry name" value="C4-DICARBOXYLATE TRANSPORT TRANSCRIPTIONAL REGULATORY PROTEIN DCTD"/>
    <property type="match status" value="1"/>
</dbReference>
<gene>
    <name evidence="8" type="ORF">HNR44_002852</name>
</gene>
<evidence type="ECO:0000259" key="5">
    <source>
        <dbReference type="PROSITE" id="PS50045"/>
    </source>
</evidence>
<dbReference type="InterPro" id="IPR027417">
    <property type="entry name" value="P-loop_NTPase"/>
</dbReference>
<dbReference type="PROSITE" id="PS50113">
    <property type="entry name" value="PAC"/>
    <property type="match status" value="1"/>
</dbReference>
<comment type="caution">
    <text evidence="8">The sequence shown here is derived from an EMBL/GenBank/DDBJ whole genome shotgun (WGS) entry which is preliminary data.</text>
</comment>
<dbReference type="SMART" id="SM00091">
    <property type="entry name" value="PAS"/>
    <property type="match status" value="1"/>
</dbReference>
<dbReference type="Gene3D" id="1.10.10.60">
    <property type="entry name" value="Homeodomain-like"/>
    <property type="match status" value="1"/>
</dbReference>
<evidence type="ECO:0000259" key="7">
    <source>
        <dbReference type="PROSITE" id="PS50113"/>
    </source>
</evidence>
<evidence type="ECO:0000259" key="6">
    <source>
        <dbReference type="PROSITE" id="PS50112"/>
    </source>
</evidence>
<dbReference type="InterPro" id="IPR025943">
    <property type="entry name" value="Sigma_54_int_dom_ATP-bd_2"/>
</dbReference>
<dbReference type="Gene3D" id="3.40.50.300">
    <property type="entry name" value="P-loop containing nucleotide triphosphate hydrolases"/>
    <property type="match status" value="1"/>
</dbReference>
<evidence type="ECO:0000256" key="1">
    <source>
        <dbReference type="ARBA" id="ARBA00022741"/>
    </source>
</evidence>
<dbReference type="CDD" id="cd00130">
    <property type="entry name" value="PAS"/>
    <property type="match status" value="1"/>
</dbReference>
<feature type="domain" description="PAS" evidence="6">
    <location>
        <begin position="94"/>
        <end position="145"/>
    </location>
</feature>
<dbReference type="SUPFAM" id="SSF52540">
    <property type="entry name" value="P-loop containing nucleoside triphosphate hydrolases"/>
    <property type="match status" value="1"/>
</dbReference>
<dbReference type="InterPro" id="IPR025662">
    <property type="entry name" value="Sigma_54_int_dom_ATP-bd_1"/>
</dbReference>
<dbReference type="InterPro" id="IPR058031">
    <property type="entry name" value="AAA_lid_NorR"/>
</dbReference>
<name>A0A841Q0C6_9BACL</name>
<dbReference type="Pfam" id="PF00158">
    <property type="entry name" value="Sigma54_activat"/>
    <property type="match status" value="1"/>
</dbReference>
<dbReference type="NCBIfam" id="TIGR00229">
    <property type="entry name" value="sensory_box"/>
    <property type="match status" value="1"/>
</dbReference>
<dbReference type="PROSITE" id="PS00676">
    <property type="entry name" value="SIGMA54_INTERACT_2"/>
    <property type="match status" value="1"/>
</dbReference>
<evidence type="ECO:0000313" key="9">
    <source>
        <dbReference type="Proteomes" id="UP000568839"/>
    </source>
</evidence>
<proteinExistence type="predicted"/>
<dbReference type="PROSITE" id="PS50045">
    <property type="entry name" value="SIGMA54_INTERACT_4"/>
    <property type="match status" value="1"/>
</dbReference>
<evidence type="ECO:0000256" key="2">
    <source>
        <dbReference type="ARBA" id="ARBA00022797"/>
    </source>
</evidence>
<reference evidence="8 9" key="1">
    <citation type="submission" date="2020-08" db="EMBL/GenBank/DDBJ databases">
        <title>Genomic Encyclopedia of Type Strains, Phase IV (KMG-IV): sequencing the most valuable type-strain genomes for metagenomic binning, comparative biology and taxonomic classification.</title>
        <authorList>
            <person name="Goeker M."/>
        </authorList>
    </citation>
    <scope>NUCLEOTIDE SEQUENCE [LARGE SCALE GENOMIC DNA]</scope>
    <source>
        <strain evidence="8 9">DSM 21769</strain>
    </source>
</reference>
<keyword evidence="1" id="KW-0547">Nucleotide-binding</keyword>
<protein>
    <recommendedName>
        <fullName evidence="4">HTH-type transcriptional regulatory protein TyrR</fullName>
    </recommendedName>
</protein>
<dbReference type="InterPro" id="IPR003593">
    <property type="entry name" value="AAA+_ATPase"/>
</dbReference>
<dbReference type="InterPro" id="IPR000700">
    <property type="entry name" value="PAS-assoc_C"/>
</dbReference>
<keyword evidence="3" id="KW-0067">ATP-binding</keyword>
<dbReference type="CDD" id="cd00009">
    <property type="entry name" value="AAA"/>
    <property type="match status" value="1"/>
</dbReference>
<feature type="domain" description="PAC" evidence="7">
    <location>
        <begin position="161"/>
        <end position="213"/>
    </location>
</feature>
<evidence type="ECO:0000256" key="3">
    <source>
        <dbReference type="ARBA" id="ARBA00022840"/>
    </source>
</evidence>
<dbReference type="GO" id="GO:0003677">
    <property type="term" value="F:DNA binding"/>
    <property type="evidence" value="ECO:0007669"/>
    <property type="project" value="UniProtKB-KW"/>
</dbReference>
<dbReference type="InterPro" id="IPR030828">
    <property type="entry name" value="HTH_TyrR"/>
</dbReference>
<dbReference type="Proteomes" id="UP000568839">
    <property type="component" value="Unassembled WGS sequence"/>
</dbReference>
<dbReference type="Gene3D" id="1.10.8.60">
    <property type="match status" value="1"/>
</dbReference>
<keyword evidence="9" id="KW-1185">Reference proteome</keyword>
<organism evidence="8 9">
    <name type="scientific">Geomicrobium halophilum</name>
    <dbReference type="NCBI Taxonomy" id="549000"/>
    <lineage>
        <taxon>Bacteria</taxon>
        <taxon>Bacillati</taxon>
        <taxon>Bacillota</taxon>
        <taxon>Bacilli</taxon>
        <taxon>Bacillales</taxon>
        <taxon>Geomicrobium</taxon>
    </lineage>
</organism>
<dbReference type="InterPro" id="IPR009057">
    <property type="entry name" value="Homeodomain-like_sf"/>
</dbReference>
<dbReference type="GO" id="GO:0005524">
    <property type="term" value="F:ATP binding"/>
    <property type="evidence" value="ECO:0007669"/>
    <property type="project" value="UniProtKB-KW"/>
</dbReference>
<dbReference type="EMBL" id="JACHHJ010000004">
    <property type="protein sequence ID" value="MBB6450862.1"/>
    <property type="molecule type" value="Genomic_DNA"/>
</dbReference>
<feature type="domain" description="Sigma-54 factor interaction" evidence="5">
    <location>
        <begin position="238"/>
        <end position="468"/>
    </location>
</feature>
<dbReference type="Pfam" id="PF18024">
    <property type="entry name" value="HTH_50"/>
    <property type="match status" value="1"/>
</dbReference>
<dbReference type="Gene3D" id="3.30.450.20">
    <property type="entry name" value="PAS domain"/>
    <property type="match status" value="1"/>
</dbReference>
<evidence type="ECO:0000313" key="8">
    <source>
        <dbReference type="EMBL" id="MBB6450862.1"/>
    </source>
</evidence>
<dbReference type="InterPro" id="IPR002078">
    <property type="entry name" value="Sigma_54_int"/>
</dbReference>
<dbReference type="Pfam" id="PF13426">
    <property type="entry name" value="PAS_9"/>
    <property type="match status" value="1"/>
</dbReference>
<sequence length="546" mass="62821">MTIRELASNEWSNLPIPMLLVDDRGQVIASNPQAKERFENRFDQLIEAVENEEEKVEIDGHHFIVEQYEHDSMANYYFYLFFPAVHHGEQYEKMERELHSLLENSYDAIYITDAEGKTLKTNHAIERITNIPKEYYIGKNVNQLVKRGILEDPVTFKVVKEKKPVTVYQRGKGNTEIMLTGSPVFNEKGEVEKVITNIRDMTDLKQLRDELQKIRELNSFYKSQLNNIQATPDVTNDVVCESEEMKSIFLTGERVANIDATILVLGETGVGKDVFAKHVHEHSPRSEKGEFIKINCGAIPASLLESELFGYEAGAFSGAQKDGKAGMFELANNGTLFLDEVGELPLELQVKLLRVLQEGELRRIGSTTTKWIDVRVIVATNRDLKKMVREGEFREDLYYRINVIPIHIPPLRDRREDILSMIDFYLQKYNQKYDVNKQFSEEILNFFYRLHWQGNVRELANLVERLVVTIPTTMIDMSDLPADLYEDTEKGSPLQGMTTLQEATESSEKALLKKALTRYKNTYKIAEVLGTSQATIVRKLKKYQLS</sequence>
<dbReference type="SMART" id="SM00382">
    <property type="entry name" value="AAA"/>
    <property type="match status" value="1"/>
</dbReference>
<dbReference type="AlphaFoldDB" id="A0A841Q0C6"/>
<dbReference type="InterPro" id="IPR000014">
    <property type="entry name" value="PAS"/>
</dbReference>
<dbReference type="PROSITE" id="PS00675">
    <property type="entry name" value="SIGMA54_INTERACT_1"/>
    <property type="match status" value="1"/>
</dbReference>
<dbReference type="Pfam" id="PF25601">
    <property type="entry name" value="AAA_lid_14"/>
    <property type="match status" value="1"/>
</dbReference>
<dbReference type="FunFam" id="3.40.50.300:FF:000006">
    <property type="entry name" value="DNA-binding transcriptional regulator NtrC"/>
    <property type="match status" value="1"/>
</dbReference>
<dbReference type="InterPro" id="IPR035965">
    <property type="entry name" value="PAS-like_dom_sf"/>
</dbReference>
<dbReference type="PROSITE" id="PS50112">
    <property type="entry name" value="PAS"/>
    <property type="match status" value="1"/>
</dbReference>
<accession>A0A841Q0C6</accession>
<dbReference type="SUPFAM" id="SSF55785">
    <property type="entry name" value="PYP-like sensor domain (PAS domain)"/>
    <property type="match status" value="1"/>
</dbReference>
<dbReference type="GO" id="GO:0006355">
    <property type="term" value="P:regulation of DNA-templated transcription"/>
    <property type="evidence" value="ECO:0007669"/>
    <property type="project" value="InterPro"/>
</dbReference>
<dbReference type="PANTHER" id="PTHR32071">
    <property type="entry name" value="TRANSCRIPTIONAL REGULATORY PROTEIN"/>
    <property type="match status" value="1"/>
</dbReference>
<keyword evidence="2" id="KW-0058">Aromatic hydrocarbons catabolism</keyword>
<dbReference type="SUPFAM" id="SSF46689">
    <property type="entry name" value="Homeodomain-like"/>
    <property type="match status" value="1"/>
</dbReference>
<evidence type="ECO:0000256" key="4">
    <source>
        <dbReference type="ARBA" id="ARBA00029500"/>
    </source>
</evidence>
<dbReference type="RefSeq" id="WP_184404926.1">
    <property type="nucleotide sequence ID" value="NZ_JACHHJ010000004.1"/>
</dbReference>